<dbReference type="Gene3D" id="3.10.100.10">
    <property type="entry name" value="Mannose-Binding Protein A, subunit A"/>
    <property type="match status" value="1"/>
</dbReference>
<evidence type="ECO:0000313" key="7">
    <source>
        <dbReference type="Proteomes" id="UP000694843"/>
    </source>
</evidence>
<dbReference type="PANTHER" id="PTHR22799">
    <property type="entry name" value="TETRANECTIN-RELATED"/>
    <property type="match status" value="1"/>
</dbReference>
<keyword evidence="4" id="KW-0430">Lectin</keyword>
<dbReference type="Pfam" id="PF00024">
    <property type="entry name" value="PAN_1"/>
    <property type="match status" value="1"/>
</dbReference>
<dbReference type="RefSeq" id="XP_018019795.1">
    <property type="nucleotide sequence ID" value="XM_018164306.1"/>
</dbReference>
<proteinExistence type="predicted"/>
<evidence type="ECO:0000256" key="2">
    <source>
        <dbReference type="ARBA" id="ARBA00022525"/>
    </source>
</evidence>
<protein>
    <submittedName>
        <fullName evidence="8">Uncharacterized protein LOC108676253</fullName>
    </submittedName>
</protein>
<evidence type="ECO:0000256" key="1">
    <source>
        <dbReference type="ARBA" id="ARBA00004613"/>
    </source>
</evidence>
<dbReference type="SUPFAM" id="SSF56436">
    <property type="entry name" value="C-type lectin-like"/>
    <property type="match status" value="1"/>
</dbReference>
<dbReference type="InterPro" id="IPR051663">
    <property type="entry name" value="CLec_Tetranectin-domain"/>
</dbReference>
<evidence type="ECO:0000256" key="4">
    <source>
        <dbReference type="ARBA" id="ARBA00022734"/>
    </source>
</evidence>
<organism evidence="7 8">
    <name type="scientific">Hyalella azteca</name>
    <name type="common">Amphipod</name>
    <dbReference type="NCBI Taxonomy" id="294128"/>
    <lineage>
        <taxon>Eukaryota</taxon>
        <taxon>Metazoa</taxon>
        <taxon>Ecdysozoa</taxon>
        <taxon>Arthropoda</taxon>
        <taxon>Crustacea</taxon>
        <taxon>Multicrustacea</taxon>
        <taxon>Malacostraca</taxon>
        <taxon>Eumalacostraca</taxon>
        <taxon>Peracarida</taxon>
        <taxon>Amphipoda</taxon>
        <taxon>Senticaudata</taxon>
        <taxon>Talitrida</taxon>
        <taxon>Talitroidea</taxon>
        <taxon>Hyalellidae</taxon>
        <taxon>Hyalella</taxon>
    </lineage>
</organism>
<dbReference type="InterPro" id="IPR003609">
    <property type="entry name" value="Pan_app"/>
</dbReference>
<dbReference type="Pfam" id="PF00059">
    <property type="entry name" value="Lectin_C"/>
    <property type="match status" value="1"/>
</dbReference>
<keyword evidence="7" id="KW-1185">Reference proteome</keyword>
<dbReference type="PROSITE" id="PS50041">
    <property type="entry name" value="C_TYPE_LECTIN_2"/>
    <property type="match status" value="1"/>
</dbReference>
<dbReference type="GO" id="GO:0005615">
    <property type="term" value="C:extracellular space"/>
    <property type="evidence" value="ECO:0007669"/>
    <property type="project" value="TreeGrafter"/>
</dbReference>
<dbReference type="AlphaFoldDB" id="A0A8B7P1F3"/>
<dbReference type="SMART" id="SM00034">
    <property type="entry name" value="CLECT"/>
    <property type="match status" value="1"/>
</dbReference>
<dbReference type="InterPro" id="IPR016186">
    <property type="entry name" value="C-type_lectin-like/link_sf"/>
</dbReference>
<keyword evidence="2" id="KW-0964">Secreted</keyword>
<dbReference type="KEGG" id="hazt:108676253"/>
<keyword evidence="3 5" id="KW-0732">Signal</keyword>
<evidence type="ECO:0000256" key="3">
    <source>
        <dbReference type="ARBA" id="ARBA00022729"/>
    </source>
</evidence>
<dbReference type="InterPro" id="IPR016187">
    <property type="entry name" value="CTDL_fold"/>
</dbReference>
<evidence type="ECO:0000256" key="5">
    <source>
        <dbReference type="SAM" id="SignalP"/>
    </source>
</evidence>
<reference evidence="8" key="1">
    <citation type="submission" date="2025-08" db="UniProtKB">
        <authorList>
            <consortium name="RefSeq"/>
        </authorList>
    </citation>
    <scope>IDENTIFICATION</scope>
    <source>
        <tissue evidence="8">Whole organism</tissue>
    </source>
</reference>
<dbReference type="InterPro" id="IPR001304">
    <property type="entry name" value="C-type_lectin-like"/>
</dbReference>
<feature type="domain" description="C-type lectin" evidence="6">
    <location>
        <begin position="106"/>
        <end position="207"/>
    </location>
</feature>
<evidence type="ECO:0000313" key="8">
    <source>
        <dbReference type="RefSeq" id="XP_018019795.1"/>
    </source>
</evidence>
<dbReference type="GO" id="GO:0030246">
    <property type="term" value="F:carbohydrate binding"/>
    <property type="evidence" value="ECO:0007669"/>
    <property type="project" value="UniProtKB-KW"/>
</dbReference>
<gene>
    <name evidence="8" type="primary">LOC108676253</name>
</gene>
<dbReference type="OrthoDB" id="7950296at2759"/>
<dbReference type="GeneID" id="108676253"/>
<dbReference type="PANTHER" id="PTHR22799:SF1">
    <property type="entry name" value="C-TYPE LECTIN DOMAIN FAMILY 11 MEMBER A"/>
    <property type="match status" value="1"/>
</dbReference>
<dbReference type="GO" id="GO:0008083">
    <property type="term" value="F:growth factor activity"/>
    <property type="evidence" value="ECO:0007669"/>
    <property type="project" value="TreeGrafter"/>
</dbReference>
<dbReference type="Proteomes" id="UP000694843">
    <property type="component" value="Unplaced"/>
</dbReference>
<feature type="signal peptide" evidence="5">
    <location>
        <begin position="1"/>
        <end position="22"/>
    </location>
</feature>
<feature type="chain" id="PRO_5034195455" evidence="5">
    <location>
        <begin position="23"/>
        <end position="233"/>
    </location>
</feature>
<comment type="subcellular location">
    <subcellularLocation>
        <location evidence="1">Secreted</location>
    </subcellularLocation>
</comment>
<sequence>MLLRVHVIAWLAMGRLVCWSEAVKVDTLFQRIYETCKNPGPQEKVASLTHCSAKCNAAKQECLGFCYSRSTKLCVLHKPYSLYSSNHIDVVMTYIYHSGGLPHAIAYSNCRAWGGYLAVPANWNEAYNIRSVSNWAENLWLGLDAIDRNGQVVTSGPYSDYGGQSVRYLDWKSEQPDNLQRHEQCLEIWAGYFNDASCDLARPYVCQSCAPYSRVSLPDSSYPSDYKCYRKIR</sequence>
<evidence type="ECO:0000259" key="6">
    <source>
        <dbReference type="PROSITE" id="PS50041"/>
    </source>
</evidence>
<accession>A0A8B7P1F3</accession>
<name>A0A8B7P1F3_HYAAZ</name>